<dbReference type="SUPFAM" id="SSF63446">
    <property type="entry name" value="Type I dockerin domain"/>
    <property type="match status" value="1"/>
</dbReference>
<dbReference type="InterPro" id="IPR018247">
    <property type="entry name" value="EF_Hand_1_Ca_BS"/>
</dbReference>
<reference evidence="3 4" key="1">
    <citation type="submission" date="2019-02" db="EMBL/GenBank/DDBJ databases">
        <title>Deep-cultivation of Planctomycetes and their phenomic and genomic characterization uncovers novel biology.</title>
        <authorList>
            <person name="Wiegand S."/>
            <person name="Jogler M."/>
            <person name="Boedeker C."/>
            <person name="Pinto D."/>
            <person name="Vollmers J."/>
            <person name="Rivas-Marin E."/>
            <person name="Kohn T."/>
            <person name="Peeters S.H."/>
            <person name="Heuer A."/>
            <person name="Rast P."/>
            <person name="Oberbeckmann S."/>
            <person name="Bunk B."/>
            <person name="Jeske O."/>
            <person name="Meyerdierks A."/>
            <person name="Storesund J.E."/>
            <person name="Kallscheuer N."/>
            <person name="Luecker S."/>
            <person name="Lage O.M."/>
            <person name="Pohl T."/>
            <person name="Merkel B.J."/>
            <person name="Hornburger P."/>
            <person name="Mueller R.-W."/>
            <person name="Bruemmer F."/>
            <person name="Labrenz M."/>
            <person name="Spormann A.M."/>
            <person name="Op den Camp H."/>
            <person name="Overmann J."/>
            <person name="Amann R."/>
            <person name="Jetten M.S.M."/>
            <person name="Mascher T."/>
            <person name="Medema M.H."/>
            <person name="Devos D.P."/>
            <person name="Kaster A.-K."/>
            <person name="Ovreas L."/>
            <person name="Rohde M."/>
            <person name="Galperin M.Y."/>
            <person name="Jogler C."/>
        </authorList>
    </citation>
    <scope>NUCLEOTIDE SEQUENCE [LARGE SCALE GENOMIC DNA]</scope>
    <source>
        <strain evidence="3 4">Pan265</strain>
    </source>
</reference>
<keyword evidence="1" id="KW-0732">Signal</keyword>
<dbReference type="GO" id="GO:0004553">
    <property type="term" value="F:hydrolase activity, hydrolyzing O-glycosyl compounds"/>
    <property type="evidence" value="ECO:0007669"/>
    <property type="project" value="InterPro"/>
</dbReference>
<dbReference type="PROSITE" id="PS00018">
    <property type="entry name" value="EF_HAND_1"/>
    <property type="match status" value="1"/>
</dbReference>
<dbReference type="Pfam" id="PF00404">
    <property type="entry name" value="Dockerin_1"/>
    <property type="match status" value="1"/>
</dbReference>
<proteinExistence type="predicted"/>
<feature type="signal peptide" evidence="1">
    <location>
        <begin position="1"/>
        <end position="22"/>
    </location>
</feature>
<dbReference type="InterPro" id="IPR036439">
    <property type="entry name" value="Dockerin_dom_sf"/>
</dbReference>
<dbReference type="GO" id="GO:0000272">
    <property type="term" value="P:polysaccharide catabolic process"/>
    <property type="evidence" value="ECO:0007669"/>
    <property type="project" value="InterPro"/>
</dbReference>
<sequence precursor="true">MNTQRLATACVLVLSTGSIALAQQVAYSVNVVGVQESKYEADTSSILSVPFEAAELNLDNILARDETDQGEFFTVNATLGILRTPDGQFFYSNPFPLSFGLIGKQPGDTFGSWPIHIEPFQATIETDDELTYQLQVPLDHPPIGEYTVWPDPTESFRLTLSSFTTDFDVDVVVASVSTGLGRATIQWHHGPLHQPMAADFNRDANVNLLDLSILAANFNPPRREPGDQLTIGKTFEQGDANGDGFVDLLDLSVLASTFGNSVPGLTGGSRGSVPEPASALLLTLGLACLRRQG</sequence>
<dbReference type="KEGG" id="mcad:Pan265_06050"/>
<dbReference type="AlphaFoldDB" id="A0A518BUX6"/>
<name>A0A518BUX6_9BACT</name>
<dbReference type="InterPro" id="IPR002105">
    <property type="entry name" value="Dockerin_1_rpt"/>
</dbReference>
<accession>A0A518BUX6</accession>
<evidence type="ECO:0000256" key="1">
    <source>
        <dbReference type="SAM" id="SignalP"/>
    </source>
</evidence>
<dbReference type="RefSeq" id="WP_145444918.1">
    <property type="nucleotide sequence ID" value="NZ_CP036280.1"/>
</dbReference>
<dbReference type="GO" id="GO:0005509">
    <property type="term" value="F:calcium ion binding"/>
    <property type="evidence" value="ECO:0007669"/>
    <property type="project" value="InterPro"/>
</dbReference>
<feature type="chain" id="PRO_5021701439" description="EF-hand domain-containing protein" evidence="1">
    <location>
        <begin position="23"/>
        <end position="293"/>
    </location>
</feature>
<dbReference type="EMBL" id="CP036280">
    <property type="protein sequence ID" value="QDU70769.1"/>
    <property type="molecule type" value="Genomic_DNA"/>
</dbReference>
<gene>
    <name evidence="3" type="ORF">Pan265_06050</name>
</gene>
<evidence type="ECO:0000313" key="4">
    <source>
        <dbReference type="Proteomes" id="UP000320386"/>
    </source>
</evidence>
<evidence type="ECO:0000313" key="3">
    <source>
        <dbReference type="EMBL" id="QDU70769.1"/>
    </source>
</evidence>
<dbReference type="InterPro" id="IPR002048">
    <property type="entry name" value="EF_hand_dom"/>
</dbReference>
<dbReference type="OrthoDB" id="279348at2"/>
<dbReference type="PROSITE" id="PS50222">
    <property type="entry name" value="EF_HAND_2"/>
    <property type="match status" value="1"/>
</dbReference>
<evidence type="ECO:0000259" key="2">
    <source>
        <dbReference type="PROSITE" id="PS50222"/>
    </source>
</evidence>
<keyword evidence="4" id="KW-1185">Reference proteome</keyword>
<protein>
    <recommendedName>
        <fullName evidence="2">EF-hand domain-containing protein</fullName>
    </recommendedName>
</protein>
<organism evidence="3 4">
    <name type="scientific">Mucisphaera calidilacus</name>
    <dbReference type="NCBI Taxonomy" id="2527982"/>
    <lineage>
        <taxon>Bacteria</taxon>
        <taxon>Pseudomonadati</taxon>
        <taxon>Planctomycetota</taxon>
        <taxon>Phycisphaerae</taxon>
        <taxon>Phycisphaerales</taxon>
        <taxon>Phycisphaeraceae</taxon>
        <taxon>Mucisphaera</taxon>
    </lineage>
</organism>
<dbReference type="Gene3D" id="1.10.1330.10">
    <property type="entry name" value="Dockerin domain"/>
    <property type="match status" value="1"/>
</dbReference>
<dbReference type="Proteomes" id="UP000320386">
    <property type="component" value="Chromosome"/>
</dbReference>
<feature type="domain" description="EF-hand" evidence="2">
    <location>
        <begin position="226"/>
        <end position="261"/>
    </location>
</feature>